<organism evidence="2 3">
    <name type="scientific">Phialocephala subalpina</name>
    <dbReference type="NCBI Taxonomy" id="576137"/>
    <lineage>
        <taxon>Eukaryota</taxon>
        <taxon>Fungi</taxon>
        <taxon>Dikarya</taxon>
        <taxon>Ascomycota</taxon>
        <taxon>Pezizomycotina</taxon>
        <taxon>Leotiomycetes</taxon>
        <taxon>Helotiales</taxon>
        <taxon>Mollisiaceae</taxon>
        <taxon>Phialocephala</taxon>
        <taxon>Phialocephala fortinii species complex</taxon>
    </lineage>
</organism>
<evidence type="ECO:0000313" key="2">
    <source>
        <dbReference type="EMBL" id="CZR51453.1"/>
    </source>
</evidence>
<keyword evidence="3" id="KW-1185">Reference proteome</keyword>
<accession>A0A1L7WFA8</accession>
<dbReference type="OrthoDB" id="5428966at2759"/>
<reference evidence="2 3" key="1">
    <citation type="submission" date="2016-03" db="EMBL/GenBank/DDBJ databases">
        <authorList>
            <person name="Ploux O."/>
        </authorList>
    </citation>
    <scope>NUCLEOTIDE SEQUENCE [LARGE SCALE GENOMIC DNA]</scope>
    <source>
        <strain evidence="2 3">UAMH 11012</strain>
    </source>
</reference>
<evidence type="ECO:0000313" key="3">
    <source>
        <dbReference type="Proteomes" id="UP000184330"/>
    </source>
</evidence>
<feature type="region of interest" description="Disordered" evidence="1">
    <location>
        <begin position="94"/>
        <end position="126"/>
    </location>
</feature>
<name>A0A1L7WFA8_9HELO</name>
<protein>
    <submittedName>
        <fullName evidence="2">Uncharacterized protein</fullName>
    </submittedName>
</protein>
<evidence type="ECO:0000256" key="1">
    <source>
        <dbReference type="SAM" id="MobiDB-lite"/>
    </source>
</evidence>
<gene>
    <name evidence="2" type="ORF">PAC_01329</name>
</gene>
<dbReference type="AlphaFoldDB" id="A0A1L7WFA8"/>
<dbReference type="Proteomes" id="UP000184330">
    <property type="component" value="Unassembled WGS sequence"/>
</dbReference>
<dbReference type="EMBL" id="FJOG01000002">
    <property type="protein sequence ID" value="CZR51453.1"/>
    <property type="molecule type" value="Genomic_DNA"/>
</dbReference>
<proteinExistence type="predicted"/>
<feature type="compositionally biased region" description="Low complexity" evidence="1">
    <location>
        <begin position="94"/>
        <end position="121"/>
    </location>
</feature>
<sequence length="249" mass="28412">MAPLFFSLRRLFMTTELSADVTRIEWICSCGHNSYDDFTSKCKAMNALEHEFRDSKVLRSLELTTSRKSLLYEWMVFLHNVVVSPFRHHVSSDSSAAGSSSSAPPEIWSVGSDSSTSGSGVQAPFDEPVDISTVTVSRRNPALRRKPVEPSRKRFLHICVDIGGVTGLEVVEISGQGSSQFNINCDQELFKKLKMLYKREWWKGYGYFLKLQAIRFVQFELWRGGLVDHLIENRLPKNTLEYEFFTRPG</sequence>